<evidence type="ECO:0000259" key="1">
    <source>
        <dbReference type="Pfam" id="PF07791"/>
    </source>
</evidence>
<dbReference type="InterPro" id="IPR012433">
    <property type="entry name" value="Imm11"/>
</dbReference>
<reference evidence="2 3" key="1">
    <citation type="journal article" date="2012" name="Int. J. Syst. Evol. Microbiol.">
        <title>Flammeovirga pacifica sp. nov., isolated from deep-sea sediment.</title>
        <authorList>
            <person name="Xu H."/>
            <person name="Fu Y."/>
            <person name="Yang N."/>
            <person name="Ding Z."/>
            <person name="Lai Q."/>
            <person name="Zeng R."/>
        </authorList>
    </citation>
    <scope>NUCLEOTIDE SEQUENCE [LARGE SCALE GENOMIC DNA]</scope>
    <source>
        <strain evidence="3">DSM 24597 / LMG 26175 / WPAGA1</strain>
    </source>
</reference>
<dbReference type="EMBL" id="JRYR02000001">
    <property type="protein sequence ID" value="OHX67501.1"/>
    <property type="molecule type" value="Genomic_DNA"/>
</dbReference>
<evidence type="ECO:0000313" key="2">
    <source>
        <dbReference type="EMBL" id="OHX67501.1"/>
    </source>
</evidence>
<dbReference type="Pfam" id="PF07791">
    <property type="entry name" value="Imm11"/>
    <property type="match status" value="1"/>
</dbReference>
<name>A0A1S1Z2N1_FLAPC</name>
<protein>
    <recommendedName>
        <fullName evidence="1">Immunity MXAN-0049 protein domain-containing protein</fullName>
    </recommendedName>
</protein>
<keyword evidence="3" id="KW-1185">Reference proteome</keyword>
<feature type="domain" description="Immunity MXAN-0049 protein" evidence="1">
    <location>
        <begin position="80"/>
        <end position="143"/>
    </location>
</feature>
<accession>A0A1S1Z2N1</accession>
<sequence>MKFYDMTYGLSWGVMHTLRTNFDLNLDEEIVINKFWENPKIVPMEIVTNHPDLQNKEPVIQDIYNWKKDHTKHWSHHPKGILEVISSRLKEILEQFHLPEIRFYEVDMKNAGGVKYYMLHMHGYLDLVDYNKSIIALVDRDSKEVVKRFEAGSFKSIEDYLAMRRSLPNRQAKPTFETFVLLEDYDFLENTPTSSAMVVSQPLKDAIEKAGLKGIKFSEYTEEKGDIPIILPNEYNNV</sequence>
<organism evidence="2 3">
    <name type="scientific">Flammeovirga pacifica</name>
    <dbReference type="NCBI Taxonomy" id="915059"/>
    <lineage>
        <taxon>Bacteria</taxon>
        <taxon>Pseudomonadati</taxon>
        <taxon>Bacteroidota</taxon>
        <taxon>Cytophagia</taxon>
        <taxon>Cytophagales</taxon>
        <taxon>Flammeovirgaceae</taxon>
        <taxon>Flammeovirga</taxon>
    </lineage>
</organism>
<dbReference type="STRING" id="915059.NH26_14670"/>
<proteinExistence type="predicted"/>
<dbReference type="AlphaFoldDB" id="A0A1S1Z2N1"/>
<dbReference type="Proteomes" id="UP000179797">
    <property type="component" value="Unassembled WGS sequence"/>
</dbReference>
<gene>
    <name evidence="2" type="ORF">NH26_14670</name>
</gene>
<evidence type="ECO:0000313" key="3">
    <source>
        <dbReference type="Proteomes" id="UP000179797"/>
    </source>
</evidence>
<comment type="caution">
    <text evidence="2">The sequence shown here is derived from an EMBL/GenBank/DDBJ whole genome shotgun (WGS) entry which is preliminary data.</text>
</comment>